<dbReference type="Proteomes" id="UP000828390">
    <property type="component" value="Unassembled WGS sequence"/>
</dbReference>
<proteinExistence type="predicted"/>
<dbReference type="InterPro" id="IPR028002">
    <property type="entry name" value="Myb_DNA-bind_5"/>
</dbReference>
<organism evidence="2 3">
    <name type="scientific">Dreissena polymorpha</name>
    <name type="common">Zebra mussel</name>
    <name type="synonym">Mytilus polymorpha</name>
    <dbReference type="NCBI Taxonomy" id="45954"/>
    <lineage>
        <taxon>Eukaryota</taxon>
        <taxon>Metazoa</taxon>
        <taxon>Spiralia</taxon>
        <taxon>Lophotrochozoa</taxon>
        <taxon>Mollusca</taxon>
        <taxon>Bivalvia</taxon>
        <taxon>Autobranchia</taxon>
        <taxon>Heteroconchia</taxon>
        <taxon>Euheterodonta</taxon>
        <taxon>Imparidentia</taxon>
        <taxon>Neoheterodontei</taxon>
        <taxon>Myida</taxon>
        <taxon>Dreissenoidea</taxon>
        <taxon>Dreissenidae</taxon>
        <taxon>Dreissena</taxon>
    </lineage>
</organism>
<gene>
    <name evidence="2" type="ORF">DPMN_173533</name>
</gene>
<evidence type="ECO:0000259" key="1">
    <source>
        <dbReference type="Pfam" id="PF13873"/>
    </source>
</evidence>
<dbReference type="EMBL" id="JAIWYP010000009">
    <property type="protein sequence ID" value="KAH3772195.1"/>
    <property type="molecule type" value="Genomic_DNA"/>
</dbReference>
<reference evidence="2" key="1">
    <citation type="journal article" date="2019" name="bioRxiv">
        <title>The Genome of the Zebra Mussel, Dreissena polymorpha: A Resource for Invasive Species Research.</title>
        <authorList>
            <person name="McCartney M.A."/>
            <person name="Auch B."/>
            <person name="Kono T."/>
            <person name="Mallez S."/>
            <person name="Zhang Y."/>
            <person name="Obille A."/>
            <person name="Becker A."/>
            <person name="Abrahante J.E."/>
            <person name="Garbe J."/>
            <person name="Badalamenti J.P."/>
            <person name="Herman A."/>
            <person name="Mangelson H."/>
            <person name="Liachko I."/>
            <person name="Sullivan S."/>
            <person name="Sone E.D."/>
            <person name="Koren S."/>
            <person name="Silverstein K.A.T."/>
            <person name="Beckman K.B."/>
            <person name="Gohl D.M."/>
        </authorList>
    </citation>
    <scope>NUCLEOTIDE SEQUENCE</scope>
    <source>
        <strain evidence="2">Duluth1</strain>
        <tissue evidence="2">Whole animal</tissue>
    </source>
</reference>
<feature type="domain" description="Myb/SANT-like DNA-binding" evidence="1">
    <location>
        <begin position="8"/>
        <end position="52"/>
    </location>
</feature>
<accession>A0A9D4E4A1</accession>
<reference evidence="2" key="2">
    <citation type="submission" date="2020-11" db="EMBL/GenBank/DDBJ databases">
        <authorList>
            <person name="McCartney M.A."/>
            <person name="Auch B."/>
            <person name="Kono T."/>
            <person name="Mallez S."/>
            <person name="Becker A."/>
            <person name="Gohl D.M."/>
            <person name="Silverstein K.A.T."/>
            <person name="Koren S."/>
            <person name="Bechman K.B."/>
            <person name="Herman A."/>
            <person name="Abrahante J.E."/>
            <person name="Garbe J."/>
        </authorList>
    </citation>
    <scope>NUCLEOTIDE SEQUENCE</scope>
    <source>
        <strain evidence="2">Duluth1</strain>
        <tissue evidence="2">Whole animal</tissue>
    </source>
</reference>
<comment type="caution">
    <text evidence="2">The sequence shown here is derived from an EMBL/GenBank/DDBJ whole genome shotgun (WGS) entry which is preliminary data.</text>
</comment>
<dbReference type="Pfam" id="PF13873">
    <property type="entry name" value="Myb_DNA-bind_5"/>
    <property type="match status" value="1"/>
</dbReference>
<sequence length="85" mass="10091">MDVKTKKKKTNWSKNEFETLVSESENKFDVLEGDQCVSLTGSDKRKAWESVKEWTRKWLNMQSPRLIISTQKFKKQKKIQTIILI</sequence>
<name>A0A9D4E4A1_DREPO</name>
<protein>
    <recommendedName>
        <fullName evidence="1">Myb/SANT-like DNA-binding domain-containing protein</fullName>
    </recommendedName>
</protein>
<dbReference type="AlphaFoldDB" id="A0A9D4E4A1"/>
<keyword evidence="3" id="KW-1185">Reference proteome</keyword>
<evidence type="ECO:0000313" key="3">
    <source>
        <dbReference type="Proteomes" id="UP000828390"/>
    </source>
</evidence>
<evidence type="ECO:0000313" key="2">
    <source>
        <dbReference type="EMBL" id="KAH3772195.1"/>
    </source>
</evidence>